<dbReference type="SUPFAM" id="SSF53098">
    <property type="entry name" value="Ribonuclease H-like"/>
    <property type="match status" value="1"/>
</dbReference>
<evidence type="ECO:0000256" key="1">
    <source>
        <dbReference type="SAM" id="MobiDB-lite"/>
    </source>
</evidence>
<dbReference type="RefSeq" id="WP_109057129.1">
    <property type="nucleotide sequence ID" value="NZ_QFFM01000012.1"/>
</dbReference>
<name>A0A2U2N9A5_9BIFI</name>
<dbReference type="Proteomes" id="UP000245876">
    <property type="component" value="Unassembled WGS sequence"/>
</dbReference>
<dbReference type="Gene3D" id="3.30.420.10">
    <property type="entry name" value="Ribonuclease H-like superfamily/Ribonuclease H"/>
    <property type="match status" value="1"/>
</dbReference>
<feature type="region of interest" description="Disordered" evidence="1">
    <location>
        <begin position="1"/>
        <end position="51"/>
    </location>
</feature>
<gene>
    <name evidence="2" type="ORF">DF196_06930</name>
</gene>
<evidence type="ECO:0008006" key="4">
    <source>
        <dbReference type="Google" id="ProtNLM"/>
    </source>
</evidence>
<dbReference type="GO" id="GO:0003676">
    <property type="term" value="F:nucleic acid binding"/>
    <property type="evidence" value="ECO:0007669"/>
    <property type="project" value="InterPro"/>
</dbReference>
<dbReference type="EMBL" id="QFFM01000012">
    <property type="protein sequence ID" value="PWG65660.1"/>
    <property type="molecule type" value="Genomic_DNA"/>
</dbReference>
<keyword evidence="3" id="KW-1185">Reference proteome</keyword>
<evidence type="ECO:0000313" key="2">
    <source>
        <dbReference type="EMBL" id="PWG65660.1"/>
    </source>
</evidence>
<dbReference type="AlphaFoldDB" id="A0A2U2N9A5"/>
<dbReference type="OrthoDB" id="3180615at2"/>
<reference evidence="2 3" key="1">
    <citation type="journal article" date="2018" name="Int. J. Syst. Evol. Microbiol.">
        <title>Bifidobacterium callitrichidarum sp. nov. from the faeces of the emperor tamarin (Saguinus imperator).</title>
        <authorList>
            <person name="Modesto M."/>
            <person name="Michelini S."/>
            <person name="Sansosti M.C."/>
            <person name="De Filippo C."/>
            <person name="Cavalieri D."/>
            <person name="Qvirist L."/>
            <person name="Andlid T."/>
            <person name="Spiezio C."/>
            <person name="Sandri C."/>
            <person name="Pascarelli S."/>
            <person name="Sgorbati B."/>
            <person name="Mattarelli P."/>
        </authorList>
    </citation>
    <scope>NUCLEOTIDE SEQUENCE [LARGE SCALE GENOMIC DNA]</scope>
    <source>
        <strain evidence="2 3">TRI 5</strain>
    </source>
</reference>
<comment type="caution">
    <text evidence="2">The sequence shown here is derived from an EMBL/GenBank/DDBJ whole genome shotgun (WGS) entry which is preliminary data.</text>
</comment>
<dbReference type="InterPro" id="IPR036397">
    <property type="entry name" value="RNaseH_sf"/>
</dbReference>
<protein>
    <recommendedName>
        <fullName evidence="4">DNA polymerase III subunit epsilon</fullName>
    </recommendedName>
</protein>
<evidence type="ECO:0000313" key="3">
    <source>
        <dbReference type="Proteomes" id="UP000245876"/>
    </source>
</evidence>
<feature type="compositionally biased region" description="Acidic residues" evidence="1">
    <location>
        <begin position="35"/>
        <end position="48"/>
    </location>
</feature>
<sequence length="465" mass="52704">MGNKAFDPSEHPREAKTGRWKDANNGNTPGGLPPEDNDFDTYDDDSYGEEGNAWVDDAKEDIEQWSQVTKTDALGREIDWDKIADLDLRNGVGVGIDYPDPVEGATKDVQLQEELHAAYDQMSRDFLYGDGFNIESYRTARTIAYANRRLDGEIDLLNQRIQDETGGQPVEKLLQKYRDDVTDKNKKDAEAAKALLTPEEIKAQNKETRQARLEQRSKAYRWMPGQDANTVAGLDFETTGLNPDTDFIVDAGMEYMDINPTIQHEDKRSEADRNYKYREDCYSSDNGAYGIRSFQYGTDNVRSLAGNPAEDTNHIDPREFTQYKPLDENPAAQKQLLDFATSAPLVAHNALFEHHHLMANVDGYAEAYRKGKVRLMDTMQMSRSLPKPESAKALKGFKLDTYMKQWNAIPATSKEVHRGLEDTDGMLVAMKNHMSWLHENQLGPWNPKYPMTGVGGKRTGDKNWK</sequence>
<proteinExistence type="predicted"/>
<accession>A0A2U2N9A5</accession>
<organism evidence="2 3">
    <name type="scientific">Bifidobacterium callitrichidarum</name>
    <dbReference type="NCBI Taxonomy" id="2052941"/>
    <lineage>
        <taxon>Bacteria</taxon>
        <taxon>Bacillati</taxon>
        <taxon>Actinomycetota</taxon>
        <taxon>Actinomycetes</taxon>
        <taxon>Bifidobacteriales</taxon>
        <taxon>Bifidobacteriaceae</taxon>
        <taxon>Bifidobacterium</taxon>
    </lineage>
</organism>
<feature type="compositionally biased region" description="Basic and acidic residues" evidence="1">
    <location>
        <begin position="7"/>
        <end position="22"/>
    </location>
</feature>
<dbReference type="InterPro" id="IPR012337">
    <property type="entry name" value="RNaseH-like_sf"/>
</dbReference>